<evidence type="ECO:0000313" key="6">
    <source>
        <dbReference type="EMBL" id="TCO77765.1"/>
    </source>
</evidence>
<dbReference type="InterPro" id="IPR006015">
    <property type="entry name" value="Universal_stress_UspA"/>
</dbReference>
<gene>
    <name evidence="6" type="ORF">EV688_102222</name>
</gene>
<evidence type="ECO:0000256" key="1">
    <source>
        <dbReference type="ARBA" id="ARBA00004496"/>
    </source>
</evidence>
<feature type="domain" description="UspA" evidence="5">
    <location>
        <begin position="146"/>
        <end position="288"/>
    </location>
</feature>
<dbReference type="PANTHER" id="PTHR47892">
    <property type="entry name" value="UNIVERSAL STRESS PROTEIN E"/>
    <property type="match status" value="1"/>
</dbReference>
<protein>
    <submittedName>
        <fullName evidence="6">Universal stress protein E</fullName>
    </submittedName>
</protein>
<feature type="domain" description="UspA" evidence="5">
    <location>
        <begin position="3"/>
        <end position="136"/>
    </location>
</feature>
<comment type="subcellular location">
    <subcellularLocation>
        <location evidence="1">Cytoplasm</location>
    </subcellularLocation>
</comment>
<evidence type="ECO:0000256" key="4">
    <source>
        <dbReference type="ARBA" id="ARBA00037131"/>
    </source>
</evidence>
<sequence length="293" mass="32441">MGRIMVIADRKGPCVATARGLALAEALGCSVEIVAFTYASLRRLGIPRDEQAGVKRGMLDRREQVLREQIDREAPAGTRVGLRVVWMKDIAPWVIQRTESREYDYVVKTAHHSASVSYTSTDWQLLRESAAPVLIVAGKRWHRQRPLLVALDLATRSKSKRALNRVVLGHANRLAEALGVSLSCISAMEIPHLLTDLDVLDPNDFTRRMKRDMQPHITELADAFSLPTTVFRCRRGATADVISREVAKLDAQLVVIGTVGRRGLRAKLLGNTAESVLQSLSTDVLAVRPPVEK</sequence>
<dbReference type="Pfam" id="PF00582">
    <property type="entry name" value="Usp"/>
    <property type="match status" value="2"/>
</dbReference>
<keyword evidence="7" id="KW-1185">Reference proteome</keyword>
<name>A0A4R2LER3_9GAMM</name>
<dbReference type="InterPro" id="IPR006016">
    <property type="entry name" value="UspA"/>
</dbReference>
<dbReference type="SUPFAM" id="SSF52402">
    <property type="entry name" value="Adenine nucleotide alpha hydrolases-like"/>
    <property type="match status" value="2"/>
</dbReference>
<evidence type="ECO:0000256" key="3">
    <source>
        <dbReference type="ARBA" id="ARBA00022490"/>
    </source>
</evidence>
<evidence type="ECO:0000256" key="2">
    <source>
        <dbReference type="ARBA" id="ARBA00008791"/>
    </source>
</evidence>
<dbReference type="PRINTS" id="PR01438">
    <property type="entry name" value="UNVRSLSTRESS"/>
</dbReference>
<keyword evidence="3" id="KW-0963">Cytoplasm</keyword>
<dbReference type="PANTHER" id="PTHR47892:SF1">
    <property type="entry name" value="UNIVERSAL STRESS PROTEIN E"/>
    <property type="match status" value="1"/>
</dbReference>
<comment type="function">
    <text evidence="4">Required for resistance to DNA-damaging agents.</text>
</comment>
<comment type="caution">
    <text evidence="6">The sequence shown here is derived from an EMBL/GenBank/DDBJ whole genome shotgun (WGS) entry which is preliminary data.</text>
</comment>
<evidence type="ECO:0000259" key="5">
    <source>
        <dbReference type="Pfam" id="PF00582"/>
    </source>
</evidence>
<dbReference type="GO" id="GO:0005737">
    <property type="term" value="C:cytoplasm"/>
    <property type="evidence" value="ECO:0007669"/>
    <property type="project" value="UniProtKB-SubCell"/>
</dbReference>
<proteinExistence type="inferred from homology"/>
<dbReference type="AlphaFoldDB" id="A0A4R2LER3"/>
<accession>A0A4R2LER3</accession>
<organism evidence="6 7">
    <name type="scientific">Chromatocurvus halotolerans</name>
    <dbReference type="NCBI Taxonomy" id="1132028"/>
    <lineage>
        <taxon>Bacteria</taxon>
        <taxon>Pseudomonadati</taxon>
        <taxon>Pseudomonadota</taxon>
        <taxon>Gammaproteobacteria</taxon>
        <taxon>Cellvibrionales</taxon>
        <taxon>Halieaceae</taxon>
        <taxon>Chromatocurvus</taxon>
    </lineage>
</organism>
<dbReference type="OrthoDB" id="239260at2"/>
<reference evidence="6 7" key="1">
    <citation type="submission" date="2019-03" db="EMBL/GenBank/DDBJ databases">
        <title>Genomic Encyclopedia of Type Strains, Phase IV (KMG-IV): sequencing the most valuable type-strain genomes for metagenomic binning, comparative biology and taxonomic classification.</title>
        <authorList>
            <person name="Goeker M."/>
        </authorList>
    </citation>
    <scope>NUCLEOTIDE SEQUENCE [LARGE SCALE GENOMIC DNA]</scope>
    <source>
        <strain evidence="6 7">DSM 23344</strain>
    </source>
</reference>
<comment type="similarity">
    <text evidence="2">Belongs to the universal stress protein A family.</text>
</comment>
<dbReference type="RefSeq" id="WP_117314636.1">
    <property type="nucleotide sequence ID" value="NZ_QQSW01000001.1"/>
</dbReference>
<evidence type="ECO:0000313" key="7">
    <source>
        <dbReference type="Proteomes" id="UP000294980"/>
    </source>
</evidence>
<dbReference type="Proteomes" id="UP000294980">
    <property type="component" value="Unassembled WGS sequence"/>
</dbReference>
<dbReference type="Gene3D" id="3.40.50.12370">
    <property type="match status" value="1"/>
</dbReference>
<dbReference type="EMBL" id="SLWX01000002">
    <property type="protein sequence ID" value="TCO77765.1"/>
    <property type="molecule type" value="Genomic_DNA"/>
</dbReference>